<evidence type="ECO:0000313" key="3">
    <source>
        <dbReference type="EMBL" id="PMD60177.1"/>
    </source>
</evidence>
<accession>A0A2J6TAX2</accession>
<dbReference type="STRING" id="1095630.A0A2J6TAX2"/>
<dbReference type="InParanoid" id="A0A2J6TAX2"/>
<name>A0A2J6TAX2_9HELO</name>
<protein>
    <recommendedName>
        <fullName evidence="2">Tc toxin complex TcA C-terminal TcB-binding domain-containing protein</fullName>
    </recommendedName>
</protein>
<sequence>MPKLLNMQAGHEVTINTLVMNMYKLQYYFQLLGKNLPNPPLLANNFTDSTEITEFFLDAITNPDLQTAPYGIGALVKWGPSSFANAAAATARLMKIGVDGLTFESVNAGRMNGFTRAIQNRVHQATLTGFEILSSNKSIETQQRKIDLANQDITNQQQLIDNATEVLTLLKHNLKTLAAAYHDKRGYDFEITKRISIRQLDPPALFRLRELGTCEIIIPEVLYDMDFPGHYQIMIKSVSLSIPYVVDPYTSISCALRLLDSVYRTSSLATDKNAYPQDTTATTLY</sequence>
<dbReference type="InterPro" id="IPR040840">
    <property type="entry name" value="TcA_TcB_BD"/>
</dbReference>
<keyword evidence="1" id="KW-0175">Coiled coil</keyword>
<dbReference type="EMBL" id="KZ613791">
    <property type="protein sequence ID" value="PMD60177.1"/>
    <property type="molecule type" value="Genomic_DNA"/>
</dbReference>
<reference evidence="3 4" key="1">
    <citation type="submission" date="2016-04" db="EMBL/GenBank/DDBJ databases">
        <title>A degradative enzymes factory behind the ericoid mycorrhizal symbiosis.</title>
        <authorList>
            <consortium name="DOE Joint Genome Institute"/>
            <person name="Martino E."/>
            <person name="Morin E."/>
            <person name="Grelet G."/>
            <person name="Kuo A."/>
            <person name="Kohler A."/>
            <person name="Daghino S."/>
            <person name="Barry K."/>
            <person name="Choi C."/>
            <person name="Cichocki N."/>
            <person name="Clum A."/>
            <person name="Copeland A."/>
            <person name="Hainaut M."/>
            <person name="Haridas S."/>
            <person name="Labutti K."/>
            <person name="Lindquist E."/>
            <person name="Lipzen A."/>
            <person name="Khouja H.-R."/>
            <person name="Murat C."/>
            <person name="Ohm R."/>
            <person name="Olson A."/>
            <person name="Spatafora J."/>
            <person name="Veneault-Fourrey C."/>
            <person name="Henrissat B."/>
            <person name="Grigoriev I."/>
            <person name="Martin F."/>
            <person name="Perotto S."/>
        </authorList>
    </citation>
    <scope>NUCLEOTIDE SEQUENCE [LARGE SCALE GENOMIC DNA]</scope>
    <source>
        <strain evidence="3 4">E</strain>
    </source>
</reference>
<dbReference type="OrthoDB" id="3564087at2759"/>
<evidence type="ECO:0000313" key="4">
    <source>
        <dbReference type="Proteomes" id="UP000235371"/>
    </source>
</evidence>
<dbReference type="GeneID" id="36591156"/>
<organism evidence="3 4">
    <name type="scientific">Hyaloscypha bicolor E</name>
    <dbReference type="NCBI Taxonomy" id="1095630"/>
    <lineage>
        <taxon>Eukaryota</taxon>
        <taxon>Fungi</taxon>
        <taxon>Dikarya</taxon>
        <taxon>Ascomycota</taxon>
        <taxon>Pezizomycotina</taxon>
        <taxon>Leotiomycetes</taxon>
        <taxon>Helotiales</taxon>
        <taxon>Hyaloscyphaceae</taxon>
        <taxon>Hyaloscypha</taxon>
        <taxon>Hyaloscypha bicolor</taxon>
    </lineage>
</organism>
<dbReference type="RefSeq" id="XP_024737081.1">
    <property type="nucleotide sequence ID" value="XM_024883079.1"/>
</dbReference>
<feature type="coiled-coil region" evidence="1">
    <location>
        <begin position="139"/>
        <end position="166"/>
    </location>
</feature>
<evidence type="ECO:0000256" key="1">
    <source>
        <dbReference type="SAM" id="Coils"/>
    </source>
</evidence>
<dbReference type="Proteomes" id="UP000235371">
    <property type="component" value="Unassembled WGS sequence"/>
</dbReference>
<feature type="domain" description="Tc toxin complex TcA C-terminal TcB-binding" evidence="2">
    <location>
        <begin position="170"/>
        <end position="278"/>
    </location>
</feature>
<evidence type="ECO:0000259" key="2">
    <source>
        <dbReference type="Pfam" id="PF18276"/>
    </source>
</evidence>
<keyword evidence="4" id="KW-1185">Reference proteome</keyword>
<dbReference type="AlphaFoldDB" id="A0A2J6TAX2"/>
<proteinExistence type="predicted"/>
<gene>
    <name evidence="3" type="ORF">K444DRAFT_629594</name>
</gene>
<dbReference type="Pfam" id="PF18276">
    <property type="entry name" value="TcA_TcB_BD"/>
    <property type="match status" value="1"/>
</dbReference>